<proteinExistence type="predicted"/>
<protein>
    <recommendedName>
        <fullName evidence="5">Transmembrane protein</fullName>
    </recommendedName>
</protein>
<evidence type="ECO:0008006" key="5">
    <source>
        <dbReference type="Google" id="ProtNLM"/>
    </source>
</evidence>
<reference evidence="3 4" key="1">
    <citation type="submission" date="2023-01" db="EMBL/GenBank/DDBJ databases">
        <authorList>
            <person name="Whitehead M."/>
        </authorList>
    </citation>
    <scope>NUCLEOTIDE SEQUENCE [LARGE SCALE GENOMIC DNA]</scope>
</reference>
<organism evidence="3 4">
    <name type="scientific">Macrosiphum euphorbiae</name>
    <name type="common">potato aphid</name>
    <dbReference type="NCBI Taxonomy" id="13131"/>
    <lineage>
        <taxon>Eukaryota</taxon>
        <taxon>Metazoa</taxon>
        <taxon>Ecdysozoa</taxon>
        <taxon>Arthropoda</taxon>
        <taxon>Hexapoda</taxon>
        <taxon>Insecta</taxon>
        <taxon>Pterygota</taxon>
        <taxon>Neoptera</taxon>
        <taxon>Paraneoptera</taxon>
        <taxon>Hemiptera</taxon>
        <taxon>Sternorrhyncha</taxon>
        <taxon>Aphidomorpha</taxon>
        <taxon>Aphidoidea</taxon>
        <taxon>Aphididae</taxon>
        <taxon>Macrosiphini</taxon>
        <taxon>Macrosiphum</taxon>
    </lineage>
</organism>
<sequence>MDVKELRFYDDQQNDGNGLSDQGSSTANVMGKTAMNDECYVNKGFSDSSSLKEESSNKIEVEPNQLSKSVIIISDGPPLTTQDGYINNAFEDGPQKADKVNDKDNGTVPRAHDVTAITSSIIENQITKLDEDNNGLVAVNLETKEKKWKVQSVGWDSNKSIILLGLILAFDIWAAIFVCFKTNLFPNILN</sequence>
<evidence type="ECO:0000313" key="3">
    <source>
        <dbReference type="EMBL" id="CAI6358881.1"/>
    </source>
</evidence>
<comment type="caution">
    <text evidence="3">The sequence shown here is derived from an EMBL/GenBank/DDBJ whole genome shotgun (WGS) entry which is preliminary data.</text>
</comment>
<evidence type="ECO:0000256" key="2">
    <source>
        <dbReference type="SAM" id="Phobius"/>
    </source>
</evidence>
<keyword evidence="2" id="KW-0472">Membrane</keyword>
<evidence type="ECO:0000256" key="1">
    <source>
        <dbReference type="SAM" id="MobiDB-lite"/>
    </source>
</evidence>
<keyword evidence="2" id="KW-0812">Transmembrane</keyword>
<keyword evidence="4" id="KW-1185">Reference proteome</keyword>
<name>A0AAV0WTD1_9HEMI</name>
<feature type="transmembrane region" description="Helical" evidence="2">
    <location>
        <begin position="161"/>
        <end position="180"/>
    </location>
</feature>
<dbReference type="AlphaFoldDB" id="A0AAV0WTD1"/>
<evidence type="ECO:0000313" key="4">
    <source>
        <dbReference type="Proteomes" id="UP001160148"/>
    </source>
</evidence>
<feature type="compositionally biased region" description="Polar residues" evidence="1">
    <location>
        <begin position="14"/>
        <end position="28"/>
    </location>
</feature>
<accession>A0AAV0WTD1</accession>
<feature type="compositionally biased region" description="Basic and acidic residues" evidence="1">
    <location>
        <begin position="1"/>
        <end position="10"/>
    </location>
</feature>
<dbReference type="EMBL" id="CARXXK010000002">
    <property type="protein sequence ID" value="CAI6358881.1"/>
    <property type="molecule type" value="Genomic_DNA"/>
</dbReference>
<dbReference type="Proteomes" id="UP001160148">
    <property type="component" value="Unassembled WGS sequence"/>
</dbReference>
<gene>
    <name evidence="3" type="ORF">MEUPH1_LOCUS14349</name>
</gene>
<keyword evidence="2" id="KW-1133">Transmembrane helix</keyword>
<feature type="region of interest" description="Disordered" evidence="1">
    <location>
        <begin position="1"/>
        <end position="30"/>
    </location>
</feature>